<reference evidence="2" key="2">
    <citation type="submission" date="2020-10" db="UniProtKB">
        <authorList>
            <consortium name="WormBaseParasite"/>
        </authorList>
    </citation>
    <scope>IDENTIFICATION</scope>
</reference>
<sequence length="122" mass="14103">MDVSNAQKPTMCRNNSSRTPKMIKSYNFAWCYDFRLFFGQFTRSQIFLSYYGAASDPRRGSGAARSETGARSKYSNKTEYTFGVRLDHFVYNFALTETDDNNDVIVEDVSNTERFLNLLKQL</sequence>
<evidence type="ECO:0000313" key="2">
    <source>
        <dbReference type="WBParaSite" id="Pan_g19969.t1"/>
    </source>
</evidence>
<dbReference type="AlphaFoldDB" id="A0A7E4VER5"/>
<proteinExistence type="predicted"/>
<protein>
    <submittedName>
        <fullName evidence="2">Uncharacterized protein</fullName>
    </submittedName>
</protein>
<dbReference type="WBParaSite" id="Pan_g19969.t1">
    <property type="protein sequence ID" value="Pan_g19969.t1"/>
    <property type="gene ID" value="Pan_g19969"/>
</dbReference>
<organism evidence="1 2">
    <name type="scientific">Panagrellus redivivus</name>
    <name type="common">Microworm</name>
    <dbReference type="NCBI Taxonomy" id="6233"/>
    <lineage>
        <taxon>Eukaryota</taxon>
        <taxon>Metazoa</taxon>
        <taxon>Ecdysozoa</taxon>
        <taxon>Nematoda</taxon>
        <taxon>Chromadorea</taxon>
        <taxon>Rhabditida</taxon>
        <taxon>Tylenchina</taxon>
        <taxon>Panagrolaimomorpha</taxon>
        <taxon>Panagrolaimoidea</taxon>
        <taxon>Panagrolaimidae</taxon>
        <taxon>Panagrellus</taxon>
    </lineage>
</organism>
<keyword evidence="1" id="KW-1185">Reference proteome</keyword>
<evidence type="ECO:0000313" key="1">
    <source>
        <dbReference type="Proteomes" id="UP000492821"/>
    </source>
</evidence>
<name>A0A7E4VER5_PANRE</name>
<dbReference type="Proteomes" id="UP000492821">
    <property type="component" value="Unassembled WGS sequence"/>
</dbReference>
<reference evidence="1" key="1">
    <citation type="journal article" date="2013" name="Genetics">
        <title>The draft genome and transcriptome of Panagrellus redivivus are shaped by the harsh demands of a free-living lifestyle.</title>
        <authorList>
            <person name="Srinivasan J."/>
            <person name="Dillman A.R."/>
            <person name="Macchietto M.G."/>
            <person name="Heikkinen L."/>
            <person name="Lakso M."/>
            <person name="Fracchia K.M."/>
            <person name="Antoshechkin I."/>
            <person name="Mortazavi A."/>
            <person name="Wong G."/>
            <person name="Sternberg P.W."/>
        </authorList>
    </citation>
    <scope>NUCLEOTIDE SEQUENCE [LARGE SCALE GENOMIC DNA]</scope>
    <source>
        <strain evidence="1">MT8872</strain>
    </source>
</reference>
<accession>A0A7E4VER5</accession>